<keyword evidence="1" id="KW-0812">Transmembrane</keyword>
<dbReference type="Proteomes" id="UP000027195">
    <property type="component" value="Unassembled WGS sequence"/>
</dbReference>
<keyword evidence="3" id="KW-1185">Reference proteome</keyword>
<dbReference type="AlphaFoldDB" id="A0A067MN85"/>
<dbReference type="EMBL" id="KL198046">
    <property type="protein sequence ID" value="KDQ13046.1"/>
    <property type="molecule type" value="Genomic_DNA"/>
</dbReference>
<gene>
    <name evidence="2" type="ORF">BOTBODRAFT_33921</name>
</gene>
<evidence type="ECO:0000313" key="2">
    <source>
        <dbReference type="EMBL" id="KDQ13046.1"/>
    </source>
</evidence>
<dbReference type="HOGENOM" id="CLU_3032038_0_0_1"/>
<organism evidence="2 3">
    <name type="scientific">Botryobasidium botryosum (strain FD-172 SS1)</name>
    <dbReference type="NCBI Taxonomy" id="930990"/>
    <lineage>
        <taxon>Eukaryota</taxon>
        <taxon>Fungi</taxon>
        <taxon>Dikarya</taxon>
        <taxon>Basidiomycota</taxon>
        <taxon>Agaricomycotina</taxon>
        <taxon>Agaricomycetes</taxon>
        <taxon>Cantharellales</taxon>
        <taxon>Botryobasidiaceae</taxon>
        <taxon>Botryobasidium</taxon>
    </lineage>
</organism>
<dbReference type="OrthoDB" id="5304367at2759"/>
<keyword evidence="1" id="KW-1133">Transmembrane helix</keyword>
<keyword evidence="1" id="KW-0472">Membrane</keyword>
<reference evidence="3" key="1">
    <citation type="journal article" date="2014" name="Proc. Natl. Acad. Sci. U.S.A.">
        <title>Extensive sampling of basidiomycete genomes demonstrates inadequacy of the white-rot/brown-rot paradigm for wood decay fungi.</title>
        <authorList>
            <person name="Riley R."/>
            <person name="Salamov A.A."/>
            <person name="Brown D.W."/>
            <person name="Nagy L.G."/>
            <person name="Floudas D."/>
            <person name="Held B.W."/>
            <person name="Levasseur A."/>
            <person name="Lombard V."/>
            <person name="Morin E."/>
            <person name="Otillar R."/>
            <person name="Lindquist E.A."/>
            <person name="Sun H."/>
            <person name="LaButti K.M."/>
            <person name="Schmutz J."/>
            <person name="Jabbour D."/>
            <person name="Luo H."/>
            <person name="Baker S.E."/>
            <person name="Pisabarro A.G."/>
            <person name="Walton J.D."/>
            <person name="Blanchette R.A."/>
            <person name="Henrissat B."/>
            <person name="Martin F."/>
            <person name="Cullen D."/>
            <person name="Hibbett D.S."/>
            <person name="Grigoriev I.V."/>
        </authorList>
    </citation>
    <scope>NUCLEOTIDE SEQUENCE [LARGE SCALE GENOMIC DNA]</scope>
    <source>
        <strain evidence="3">FD-172 SS1</strain>
    </source>
</reference>
<protein>
    <submittedName>
        <fullName evidence="2">Uncharacterized protein</fullName>
    </submittedName>
</protein>
<name>A0A067MN85_BOTB1</name>
<evidence type="ECO:0000256" key="1">
    <source>
        <dbReference type="SAM" id="Phobius"/>
    </source>
</evidence>
<evidence type="ECO:0000313" key="3">
    <source>
        <dbReference type="Proteomes" id="UP000027195"/>
    </source>
</evidence>
<proteinExistence type="predicted"/>
<sequence length="55" mass="6377">MAYGPRHFVTPIAAFGMAIMLGLYVRSSIRHARFDAQMERHRQLETLEAEKSKRT</sequence>
<feature type="transmembrane region" description="Helical" evidence="1">
    <location>
        <begin position="6"/>
        <end position="25"/>
    </location>
</feature>
<dbReference type="InParanoid" id="A0A067MN85"/>
<feature type="non-terminal residue" evidence="2">
    <location>
        <position position="1"/>
    </location>
</feature>
<accession>A0A067MN85</accession>